<sequence>MGFRLQATAYHLRAMNREWKNAASCRRRSVWPSFLSYTYDAPVNRESGPAKYR</sequence>
<dbReference type="EMBL" id="JACEIK010001747">
    <property type="protein sequence ID" value="MCD7471934.1"/>
    <property type="molecule type" value="Genomic_DNA"/>
</dbReference>
<comment type="caution">
    <text evidence="1">The sequence shown here is derived from an EMBL/GenBank/DDBJ whole genome shotgun (WGS) entry which is preliminary data.</text>
</comment>
<gene>
    <name evidence="1" type="ORF">HAX54_012731</name>
</gene>
<dbReference type="Proteomes" id="UP000823775">
    <property type="component" value="Unassembled WGS sequence"/>
</dbReference>
<evidence type="ECO:0000313" key="1">
    <source>
        <dbReference type="EMBL" id="MCD7471934.1"/>
    </source>
</evidence>
<keyword evidence="2" id="KW-1185">Reference proteome</keyword>
<name>A0ABS8TM20_DATST</name>
<feature type="non-terminal residue" evidence="1">
    <location>
        <position position="53"/>
    </location>
</feature>
<proteinExistence type="predicted"/>
<protein>
    <submittedName>
        <fullName evidence="1">Uncharacterized protein</fullName>
    </submittedName>
</protein>
<evidence type="ECO:0000313" key="2">
    <source>
        <dbReference type="Proteomes" id="UP000823775"/>
    </source>
</evidence>
<organism evidence="1 2">
    <name type="scientific">Datura stramonium</name>
    <name type="common">Jimsonweed</name>
    <name type="synonym">Common thornapple</name>
    <dbReference type="NCBI Taxonomy" id="4076"/>
    <lineage>
        <taxon>Eukaryota</taxon>
        <taxon>Viridiplantae</taxon>
        <taxon>Streptophyta</taxon>
        <taxon>Embryophyta</taxon>
        <taxon>Tracheophyta</taxon>
        <taxon>Spermatophyta</taxon>
        <taxon>Magnoliopsida</taxon>
        <taxon>eudicotyledons</taxon>
        <taxon>Gunneridae</taxon>
        <taxon>Pentapetalae</taxon>
        <taxon>asterids</taxon>
        <taxon>lamiids</taxon>
        <taxon>Solanales</taxon>
        <taxon>Solanaceae</taxon>
        <taxon>Solanoideae</taxon>
        <taxon>Datureae</taxon>
        <taxon>Datura</taxon>
    </lineage>
</organism>
<reference evidence="1 2" key="1">
    <citation type="journal article" date="2021" name="BMC Genomics">
        <title>Datura genome reveals duplications of psychoactive alkaloid biosynthetic genes and high mutation rate following tissue culture.</title>
        <authorList>
            <person name="Rajewski A."/>
            <person name="Carter-House D."/>
            <person name="Stajich J."/>
            <person name="Litt A."/>
        </authorList>
    </citation>
    <scope>NUCLEOTIDE SEQUENCE [LARGE SCALE GENOMIC DNA]</scope>
    <source>
        <strain evidence="1">AR-01</strain>
    </source>
</reference>
<accession>A0ABS8TM20</accession>